<accession>B9IIW5</accession>
<dbReference type="eggNOG" id="KOG0985">
    <property type="taxonomic scope" value="Eukaryota"/>
</dbReference>
<dbReference type="AlphaFoldDB" id="B9IIW5"/>
<dbReference type="EMBL" id="CM009305">
    <property type="protein sequence ID" value="PNS98511.1"/>
    <property type="molecule type" value="Genomic_DNA"/>
</dbReference>
<dbReference type="STRING" id="3694.B9IIW5"/>
<keyword evidence="2" id="KW-1185">Reference proteome</keyword>
<name>B9IIW5_POPTR</name>
<gene>
    <name evidence="1" type="ORF">POPTR_016G081100</name>
</gene>
<dbReference type="Proteomes" id="UP000006729">
    <property type="component" value="Chromosome 16"/>
</dbReference>
<dbReference type="InParanoid" id="B9IIW5"/>
<reference evidence="1 2" key="1">
    <citation type="journal article" date="2006" name="Science">
        <title>The genome of black cottonwood, Populus trichocarpa (Torr. &amp; Gray).</title>
        <authorList>
            <person name="Tuskan G.A."/>
            <person name="Difazio S."/>
            <person name="Jansson S."/>
            <person name="Bohlmann J."/>
            <person name="Grigoriev I."/>
            <person name="Hellsten U."/>
            <person name="Putnam N."/>
            <person name="Ralph S."/>
            <person name="Rombauts S."/>
            <person name="Salamov A."/>
            <person name="Schein J."/>
            <person name="Sterck L."/>
            <person name="Aerts A."/>
            <person name="Bhalerao R.R."/>
            <person name="Bhalerao R.P."/>
            <person name="Blaudez D."/>
            <person name="Boerjan W."/>
            <person name="Brun A."/>
            <person name="Brunner A."/>
            <person name="Busov V."/>
            <person name="Campbell M."/>
            <person name="Carlson J."/>
            <person name="Chalot M."/>
            <person name="Chapman J."/>
            <person name="Chen G.L."/>
            <person name="Cooper D."/>
            <person name="Coutinho P.M."/>
            <person name="Couturier J."/>
            <person name="Covert S."/>
            <person name="Cronk Q."/>
            <person name="Cunningham R."/>
            <person name="Davis J."/>
            <person name="Degroeve S."/>
            <person name="Dejardin A."/>
            <person name="Depamphilis C."/>
            <person name="Detter J."/>
            <person name="Dirks B."/>
            <person name="Dubchak I."/>
            <person name="Duplessis S."/>
            <person name="Ehlting J."/>
            <person name="Ellis B."/>
            <person name="Gendler K."/>
            <person name="Goodstein D."/>
            <person name="Gribskov M."/>
            <person name="Grimwood J."/>
            <person name="Groover A."/>
            <person name="Gunter L."/>
            <person name="Hamberger B."/>
            <person name="Heinze B."/>
            <person name="Helariutta Y."/>
            <person name="Henrissat B."/>
            <person name="Holligan D."/>
            <person name="Holt R."/>
            <person name="Huang W."/>
            <person name="Islam-Faridi N."/>
            <person name="Jones S."/>
            <person name="Jones-Rhoades M."/>
            <person name="Jorgensen R."/>
            <person name="Joshi C."/>
            <person name="Kangasjarvi J."/>
            <person name="Karlsson J."/>
            <person name="Kelleher C."/>
            <person name="Kirkpatrick R."/>
            <person name="Kirst M."/>
            <person name="Kohler A."/>
            <person name="Kalluri U."/>
            <person name="Larimer F."/>
            <person name="Leebens-Mack J."/>
            <person name="Leple J.C."/>
            <person name="Locascio P."/>
            <person name="Lou Y."/>
            <person name="Lucas S."/>
            <person name="Martin F."/>
            <person name="Montanini B."/>
            <person name="Napoli C."/>
            <person name="Nelson D.R."/>
            <person name="Nelson C."/>
            <person name="Nieminen K."/>
            <person name="Nilsson O."/>
            <person name="Pereda V."/>
            <person name="Peter G."/>
            <person name="Philippe R."/>
            <person name="Pilate G."/>
            <person name="Poliakov A."/>
            <person name="Razumovskaya J."/>
            <person name="Richardson P."/>
            <person name="Rinaldi C."/>
            <person name="Ritland K."/>
            <person name="Rouze P."/>
            <person name="Ryaboy D."/>
            <person name="Schmutz J."/>
            <person name="Schrader J."/>
            <person name="Segerman B."/>
            <person name="Shin H."/>
            <person name="Siddiqui A."/>
            <person name="Sterky F."/>
            <person name="Terry A."/>
            <person name="Tsai C.J."/>
            <person name="Uberbacher E."/>
            <person name="Unneberg P."/>
            <person name="Vahala J."/>
            <person name="Wall K."/>
            <person name="Wessler S."/>
            <person name="Yang G."/>
            <person name="Yin T."/>
            <person name="Douglas C."/>
            <person name="Marra M."/>
            <person name="Sandberg G."/>
            <person name="Van de Peer Y."/>
            <person name="Rokhsar D."/>
        </authorList>
    </citation>
    <scope>NUCLEOTIDE SEQUENCE [LARGE SCALE GENOMIC DNA]</scope>
    <source>
        <strain evidence="2">cv. Nisqually</strain>
    </source>
</reference>
<dbReference type="HOGENOM" id="CLU_2692369_0_0_1"/>
<evidence type="ECO:0000313" key="1">
    <source>
        <dbReference type="EMBL" id="PNS98511.1"/>
    </source>
</evidence>
<proteinExistence type="predicted"/>
<evidence type="ECO:0000313" key="2">
    <source>
        <dbReference type="Proteomes" id="UP000006729"/>
    </source>
</evidence>
<organism evidence="1 2">
    <name type="scientific">Populus trichocarpa</name>
    <name type="common">Western balsam poplar</name>
    <name type="synonym">Populus balsamifera subsp. trichocarpa</name>
    <dbReference type="NCBI Taxonomy" id="3694"/>
    <lineage>
        <taxon>Eukaryota</taxon>
        <taxon>Viridiplantae</taxon>
        <taxon>Streptophyta</taxon>
        <taxon>Embryophyta</taxon>
        <taxon>Tracheophyta</taxon>
        <taxon>Spermatophyta</taxon>
        <taxon>Magnoliopsida</taxon>
        <taxon>eudicotyledons</taxon>
        <taxon>Gunneridae</taxon>
        <taxon>Pentapetalae</taxon>
        <taxon>rosids</taxon>
        <taxon>fabids</taxon>
        <taxon>Malpighiales</taxon>
        <taxon>Salicaceae</taxon>
        <taxon>Saliceae</taxon>
        <taxon>Populus</taxon>
    </lineage>
</organism>
<protein>
    <submittedName>
        <fullName evidence="1">Uncharacterized protein</fullName>
    </submittedName>
</protein>
<sequence>MDCLHPPSSDPVVCGFYAVNRRGQVLLATVNEATIVPFFSGQVCLLDSLIFCHVLLYGRGPSILVFLLDYSSQF</sequence>